<dbReference type="GO" id="GO:0016020">
    <property type="term" value="C:membrane"/>
    <property type="evidence" value="ECO:0007669"/>
    <property type="project" value="TreeGrafter"/>
</dbReference>
<keyword evidence="4" id="KW-1185">Reference proteome</keyword>
<evidence type="ECO:0000256" key="1">
    <source>
        <dbReference type="ARBA" id="ARBA00022448"/>
    </source>
</evidence>
<sequence>SSSLPHFFSQISPLYPSPTPDGKLDTVEFLEATKSFIKMYDLLGTTFYVVKRDMSGNVDKLYKTYNKDPEKYKYLNDLIYGERSDPHLYAVEALLWLKRAMEFTVIFIRGITEKHHKGVLSDRLDHIATEAYNQT</sequence>
<evidence type="ECO:0000313" key="3">
    <source>
        <dbReference type="EMBL" id="KAK8744924.1"/>
    </source>
</evidence>
<dbReference type="Proteomes" id="UP001445076">
    <property type="component" value="Unassembled WGS sequence"/>
</dbReference>
<dbReference type="EMBL" id="JARKIK010000021">
    <property type="protein sequence ID" value="KAK8744924.1"/>
    <property type="molecule type" value="Genomic_DNA"/>
</dbReference>
<dbReference type="GO" id="GO:1902387">
    <property type="term" value="F:ceramide 1-phosphate binding"/>
    <property type="evidence" value="ECO:0007669"/>
    <property type="project" value="TreeGrafter"/>
</dbReference>
<feature type="domain" description="Glycolipid transfer protein" evidence="2">
    <location>
        <begin position="25"/>
        <end position="135"/>
    </location>
</feature>
<evidence type="ECO:0000259" key="2">
    <source>
        <dbReference type="Pfam" id="PF08718"/>
    </source>
</evidence>
<accession>A0AAW0XWS9</accession>
<dbReference type="Gene3D" id="1.10.3520.10">
    <property type="entry name" value="Glycolipid transfer protein"/>
    <property type="match status" value="1"/>
</dbReference>
<organism evidence="3 4">
    <name type="scientific">Cherax quadricarinatus</name>
    <name type="common">Australian red claw crayfish</name>
    <dbReference type="NCBI Taxonomy" id="27406"/>
    <lineage>
        <taxon>Eukaryota</taxon>
        <taxon>Metazoa</taxon>
        <taxon>Ecdysozoa</taxon>
        <taxon>Arthropoda</taxon>
        <taxon>Crustacea</taxon>
        <taxon>Multicrustacea</taxon>
        <taxon>Malacostraca</taxon>
        <taxon>Eumalacostraca</taxon>
        <taxon>Eucarida</taxon>
        <taxon>Decapoda</taxon>
        <taxon>Pleocyemata</taxon>
        <taxon>Astacidea</taxon>
        <taxon>Parastacoidea</taxon>
        <taxon>Parastacidae</taxon>
        <taxon>Cherax</taxon>
    </lineage>
</organism>
<dbReference type="GO" id="GO:0005829">
    <property type="term" value="C:cytosol"/>
    <property type="evidence" value="ECO:0007669"/>
    <property type="project" value="TreeGrafter"/>
</dbReference>
<comment type="caution">
    <text evidence="3">The sequence shown here is derived from an EMBL/GenBank/DDBJ whole genome shotgun (WGS) entry which is preliminary data.</text>
</comment>
<dbReference type="PANTHER" id="PTHR10219">
    <property type="entry name" value="GLYCOLIPID TRANSFER PROTEIN-RELATED"/>
    <property type="match status" value="1"/>
</dbReference>
<gene>
    <name evidence="3" type="ORF">OTU49_000691</name>
</gene>
<dbReference type="AlphaFoldDB" id="A0AAW0XWS9"/>
<feature type="non-terminal residue" evidence="3">
    <location>
        <position position="135"/>
    </location>
</feature>
<name>A0AAW0XWS9_CHEQU</name>
<proteinExistence type="predicted"/>
<evidence type="ECO:0000313" key="4">
    <source>
        <dbReference type="Proteomes" id="UP001445076"/>
    </source>
</evidence>
<feature type="non-terminal residue" evidence="3">
    <location>
        <position position="1"/>
    </location>
</feature>
<dbReference type="InterPro" id="IPR014830">
    <property type="entry name" value="Glycolipid_transfer_prot_dom"/>
</dbReference>
<protein>
    <recommendedName>
        <fullName evidence="2">Glycolipid transfer protein domain-containing protein</fullName>
    </recommendedName>
</protein>
<reference evidence="3 4" key="1">
    <citation type="journal article" date="2024" name="BMC Genomics">
        <title>Genome assembly of redclaw crayfish (Cherax quadricarinatus) provides insights into its immune adaptation and hypoxia tolerance.</title>
        <authorList>
            <person name="Liu Z."/>
            <person name="Zheng J."/>
            <person name="Li H."/>
            <person name="Fang K."/>
            <person name="Wang S."/>
            <person name="He J."/>
            <person name="Zhou D."/>
            <person name="Weng S."/>
            <person name="Chi M."/>
            <person name="Gu Z."/>
            <person name="He J."/>
            <person name="Li F."/>
            <person name="Wang M."/>
        </authorList>
    </citation>
    <scope>NUCLEOTIDE SEQUENCE [LARGE SCALE GENOMIC DNA]</scope>
    <source>
        <strain evidence="3">ZL_2023a</strain>
    </source>
</reference>
<dbReference type="PANTHER" id="PTHR10219:SF25">
    <property type="entry name" value="PLECKSTRIN HOMOLOGY DOMAIN-CONTAINING FAMILY A MEMBER 8"/>
    <property type="match status" value="1"/>
</dbReference>
<keyword evidence="1" id="KW-0813">Transport</keyword>
<dbReference type="Pfam" id="PF08718">
    <property type="entry name" value="GLTP"/>
    <property type="match status" value="1"/>
</dbReference>
<dbReference type="InterPro" id="IPR036497">
    <property type="entry name" value="GLTP_sf"/>
</dbReference>
<dbReference type="SUPFAM" id="SSF110004">
    <property type="entry name" value="Glycolipid transfer protein, GLTP"/>
    <property type="match status" value="1"/>
</dbReference>
<dbReference type="GO" id="GO:1902388">
    <property type="term" value="F:ceramide 1-phosphate transfer activity"/>
    <property type="evidence" value="ECO:0007669"/>
    <property type="project" value="TreeGrafter"/>
</dbReference>